<gene>
    <name evidence="2" type="ORF">GSU69_18490</name>
</gene>
<reference evidence="3" key="1">
    <citation type="submission" date="2019-12" db="EMBL/GenBank/DDBJ databases">
        <title>Complete and draft genome sequences of new strains and members of some known species of the genus Rathayibacter isolated from plants.</title>
        <authorList>
            <person name="Tarlachkov S.V."/>
            <person name="Starodumova I.P."/>
            <person name="Dorofeeva L.V."/>
            <person name="Prisyazhnaya N.V."/>
            <person name="Leyn S."/>
            <person name="Zlamal J."/>
            <person name="Elan M."/>
            <person name="Osterman A.L."/>
            <person name="Nadler S."/>
            <person name="Subbotin S.A."/>
            <person name="Evtushenko L.I."/>
        </authorList>
    </citation>
    <scope>NUCLEOTIDE SEQUENCE [LARGE SCALE GENOMIC DNA]</scope>
    <source>
        <strain evidence="3">VKM Ac-2802</strain>
    </source>
</reference>
<dbReference type="Proteomes" id="UP000464597">
    <property type="component" value="Chromosome"/>
</dbReference>
<organism evidence="2 3">
    <name type="scientific">Rathayibacter festucae</name>
    <dbReference type="NCBI Taxonomy" id="110937"/>
    <lineage>
        <taxon>Bacteria</taxon>
        <taxon>Bacillati</taxon>
        <taxon>Actinomycetota</taxon>
        <taxon>Actinomycetes</taxon>
        <taxon>Micrococcales</taxon>
        <taxon>Microbacteriaceae</taxon>
        <taxon>Rathayibacter</taxon>
    </lineage>
</organism>
<feature type="compositionally biased region" description="Polar residues" evidence="1">
    <location>
        <begin position="14"/>
        <end position="23"/>
    </location>
</feature>
<dbReference type="EMBL" id="CP047180">
    <property type="protein sequence ID" value="QHC64473.1"/>
    <property type="molecule type" value="Genomic_DNA"/>
</dbReference>
<evidence type="ECO:0000313" key="2">
    <source>
        <dbReference type="EMBL" id="QHC64473.1"/>
    </source>
</evidence>
<dbReference type="RefSeq" id="WP_159423831.1">
    <property type="nucleotide sequence ID" value="NZ_CP047180.1"/>
</dbReference>
<protein>
    <recommendedName>
        <fullName evidence="4">Antitoxin Xre/MbcA/ParS-like toxin-binding domain-containing protein</fullName>
    </recommendedName>
</protein>
<evidence type="ECO:0000313" key="3">
    <source>
        <dbReference type="Proteomes" id="UP000464597"/>
    </source>
</evidence>
<evidence type="ECO:0000256" key="1">
    <source>
        <dbReference type="SAM" id="MobiDB-lite"/>
    </source>
</evidence>
<keyword evidence="3" id="KW-1185">Reference proteome</keyword>
<accession>A0ABX6H4A3</accession>
<name>A0ABX6H4A3_9MICO</name>
<feature type="region of interest" description="Disordered" evidence="1">
    <location>
        <begin position="1"/>
        <end position="29"/>
    </location>
</feature>
<proteinExistence type="predicted"/>
<sequence>MPTASVVPDDASSDRTVGQNRTGESIDEAEPELRALLEAVRRHATGLDLDLVAGRSGGMEGVVSRMFASVPGANHYDAKIGPFYDTAGLRAWRKVTRQSIDGQIERRDLLCVRTADGHRLYPAFQFEGPSGTLVPQLRTVLAALDPRSIDEWGDALWLNSPMPYLDGATPAQALRQGRIAEVLVHARSAGALWTS</sequence>
<evidence type="ECO:0008006" key="4">
    <source>
        <dbReference type="Google" id="ProtNLM"/>
    </source>
</evidence>